<keyword evidence="1" id="KW-0378">Hydrolase</keyword>
<protein>
    <submittedName>
        <fullName evidence="1">Aminopeptidase</fullName>
        <ecNumber evidence="1">3.4.11.-</ecNumber>
    </submittedName>
</protein>
<sequence length="350" mass="40861">MAGKTWKFIKRLLLALLLVILVLVAAYWDLVVYGLRQAKGQLNIVWNARPVEEFLKDPQFPDSLKAKLVLINEVRKYAIDSLGLKDTKNYKTLYDQKGEEIMWVVTASEQFRLKAKEWEFPVLGAVPYKGFFNRELAIELGEELKKEGWDVSIRNPGGWSTLGWFTDPILSKMLERSEGDLANLIIHEMSHATIFVKDSIDYNENLATFIGDRGTEKFLISKYGEHAKEYQLYINENEDYLKFSDHMLRGSEKLDSLYKTMNENDSVSHKLALKTDMIKRIVSTLDTLTLSTAGPKPSSRYKERLPNNAYFMNFRRYQAKQDTFWEEWEQKFNSDLKSYIKYLSEKHPFL</sequence>
<dbReference type="RefSeq" id="WP_254154129.1">
    <property type="nucleotide sequence ID" value="NZ_JAHESD010000026.1"/>
</dbReference>
<dbReference type="InterPro" id="IPR014553">
    <property type="entry name" value="Aminopept"/>
</dbReference>
<proteinExistence type="predicted"/>
<keyword evidence="1" id="KW-0031">Aminopeptidase</keyword>
<dbReference type="Pfam" id="PF10023">
    <property type="entry name" value="Aminopep"/>
    <property type="match status" value="1"/>
</dbReference>
<gene>
    <name evidence="1" type="ORF">KK060_12815</name>
</gene>
<keyword evidence="2" id="KW-1185">Reference proteome</keyword>
<dbReference type="EMBL" id="JAHESD010000026">
    <property type="protein sequence ID" value="MBT1704168.1"/>
    <property type="molecule type" value="Genomic_DNA"/>
</dbReference>
<dbReference type="EC" id="3.4.11.-" evidence="1"/>
<keyword evidence="1" id="KW-0645">Protease</keyword>
<comment type="caution">
    <text evidence="1">The sequence shown here is derived from an EMBL/GenBank/DDBJ whole genome shotgun (WGS) entry which is preliminary data.</text>
</comment>
<reference evidence="1 2" key="1">
    <citation type="submission" date="2021-05" db="EMBL/GenBank/DDBJ databases">
        <title>A Polyphasic approach of four new species of the genus Ohtaekwangia: Ohtaekwangia histidinii sp. nov., Ohtaekwangia cretensis sp. nov., Ohtaekwangia indiensis sp. nov., Ohtaekwangia reichenbachii sp. nov. from diverse environment.</title>
        <authorList>
            <person name="Octaviana S."/>
        </authorList>
    </citation>
    <scope>NUCLEOTIDE SEQUENCE [LARGE SCALE GENOMIC DNA]</scope>
    <source>
        <strain evidence="1 2">PWU20</strain>
    </source>
</reference>
<organism evidence="1 2">
    <name type="scientific">Chryseosolibacter indicus</name>
    <dbReference type="NCBI Taxonomy" id="2782351"/>
    <lineage>
        <taxon>Bacteria</taxon>
        <taxon>Pseudomonadati</taxon>
        <taxon>Bacteroidota</taxon>
        <taxon>Cytophagia</taxon>
        <taxon>Cytophagales</taxon>
        <taxon>Chryseotaleaceae</taxon>
        <taxon>Chryseosolibacter</taxon>
    </lineage>
</organism>
<evidence type="ECO:0000313" key="1">
    <source>
        <dbReference type="EMBL" id="MBT1704168.1"/>
    </source>
</evidence>
<dbReference type="GO" id="GO:0004177">
    <property type="term" value="F:aminopeptidase activity"/>
    <property type="evidence" value="ECO:0007669"/>
    <property type="project" value="UniProtKB-KW"/>
</dbReference>
<accession>A0ABS5VT09</accession>
<name>A0ABS5VT09_9BACT</name>
<dbReference type="Proteomes" id="UP000772618">
    <property type="component" value="Unassembled WGS sequence"/>
</dbReference>
<evidence type="ECO:0000313" key="2">
    <source>
        <dbReference type="Proteomes" id="UP000772618"/>
    </source>
</evidence>